<dbReference type="PANTHER" id="PTHR46112">
    <property type="entry name" value="AMINOPEPTIDASE"/>
    <property type="match status" value="1"/>
</dbReference>
<feature type="domain" description="Creatinase N-terminal" evidence="2">
    <location>
        <begin position="135"/>
        <end position="189"/>
    </location>
</feature>
<gene>
    <name evidence="3" type="ORF">OSH07_22115</name>
</gene>
<organism evidence="3 4">
    <name type="scientific">Kaistia nematophila</name>
    <dbReference type="NCBI Taxonomy" id="2994654"/>
    <lineage>
        <taxon>Bacteria</taxon>
        <taxon>Pseudomonadati</taxon>
        <taxon>Pseudomonadota</taxon>
        <taxon>Alphaproteobacteria</taxon>
        <taxon>Hyphomicrobiales</taxon>
        <taxon>Kaistiaceae</taxon>
        <taxon>Kaistia</taxon>
    </lineage>
</organism>
<dbReference type="EMBL" id="JAPKNK010000013">
    <property type="protein sequence ID" value="MCX5571912.1"/>
    <property type="molecule type" value="Genomic_DNA"/>
</dbReference>
<dbReference type="Proteomes" id="UP001144805">
    <property type="component" value="Unassembled WGS sequence"/>
</dbReference>
<feature type="domain" description="Creatinase N-terminal" evidence="2">
    <location>
        <begin position="6"/>
        <end position="54"/>
    </location>
</feature>
<dbReference type="InterPro" id="IPR036005">
    <property type="entry name" value="Creatinase/aminopeptidase-like"/>
</dbReference>
<dbReference type="Pfam" id="PF00557">
    <property type="entry name" value="Peptidase_M24"/>
    <property type="match status" value="1"/>
</dbReference>
<sequence>MADLDRQRARRLLNERRLDALVLTQPENFTYATGLPAGVPAMWRRAGGATALVPSDPAARIGAVVGDLNADVLARRAPEIALRTHPLWIDLVDIEGLDPAGVDTAALVTEAYRLENGGEASFPPRPTTYSASGAFAVLGDLLREIGLDRARIGVDLEFMPAADFAILKEAVPEIEWVDGSEVLRRLRMVKSAREIDCVRRACALSDAGFHALAAGIEAGHTPKDMTRLWRDGVAAAVLARGEPGLTGLWDYMSVGPDPWSGGGAVVPGAILKADVGCIVEGYNSDTARSFVYGEPDRIARDVHAALETAYEAGLSAIRPGALMRDVFEATVGAMRAAGYPGYRRGHYGHSIGASVGSEEWPFFAADSDVVLEPGMTLAFETPFYGKGIGALTIEDSLLVTETGIEILNDLPRHLVRLG</sequence>
<dbReference type="RefSeq" id="WP_266340874.1">
    <property type="nucleotide sequence ID" value="NZ_JAPKNK010000013.1"/>
</dbReference>
<keyword evidence="4" id="KW-1185">Reference proteome</keyword>
<feature type="domain" description="Peptidase M24" evidence="1">
    <location>
        <begin position="197"/>
        <end position="401"/>
    </location>
</feature>
<dbReference type="InterPro" id="IPR029149">
    <property type="entry name" value="Creatin/AminoP/Spt16_N"/>
</dbReference>
<name>A0A9X3E716_9HYPH</name>
<dbReference type="InterPro" id="IPR000994">
    <property type="entry name" value="Pept_M24"/>
</dbReference>
<dbReference type="CDD" id="cd01066">
    <property type="entry name" value="APP_MetAP"/>
    <property type="match status" value="1"/>
</dbReference>
<evidence type="ECO:0000313" key="3">
    <source>
        <dbReference type="EMBL" id="MCX5571912.1"/>
    </source>
</evidence>
<dbReference type="AlphaFoldDB" id="A0A9X3E716"/>
<dbReference type="SUPFAM" id="SSF53092">
    <property type="entry name" value="Creatinase/prolidase N-terminal domain"/>
    <property type="match status" value="1"/>
</dbReference>
<evidence type="ECO:0000313" key="4">
    <source>
        <dbReference type="Proteomes" id="UP001144805"/>
    </source>
</evidence>
<dbReference type="SUPFAM" id="SSF55920">
    <property type="entry name" value="Creatinase/aminopeptidase"/>
    <property type="match status" value="1"/>
</dbReference>
<dbReference type="Pfam" id="PF01321">
    <property type="entry name" value="Creatinase_N"/>
    <property type="match status" value="2"/>
</dbReference>
<evidence type="ECO:0000259" key="1">
    <source>
        <dbReference type="Pfam" id="PF00557"/>
    </source>
</evidence>
<dbReference type="InterPro" id="IPR000587">
    <property type="entry name" value="Creatinase_N"/>
</dbReference>
<evidence type="ECO:0000259" key="2">
    <source>
        <dbReference type="Pfam" id="PF01321"/>
    </source>
</evidence>
<comment type="caution">
    <text evidence="3">The sequence shown here is derived from an EMBL/GenBank/DDBJ whole genome shotgun (WGS) entry which is preliminary data.</text>
</comment>
<dbReference type="PANTHER" id="PTHR46112:SF2">
    <property type="entry name" value="XAA-PRO AMINOPEPTIDASE P-RELATED"/>
    <property type="match status" value="1"/>
</dbReference>
<dbReference type="Gene3D" id="3.40.350.10">
    <property type="entry name" value="Creatinase/prolidase N-terminal domain"/>
    <property type="match status" value="2"/>
</dbReference>
<reference evidence="3" key="1">
    <citation type="submission" date="2022-11" db="EMBL/GenBank/DDBJ databases">
        <title>Biodiversity and phylogenetic relationships of bacteria.</title>
        <authorList>
            <person name="Machado R.A.R."/>
            <person name="Bhat A."/>
            <person name="Loulou A."/>
            <person name="Kallel S."/>
        </authorList>
    </citation>
    <scope>NUCLEOTIDE SEQUENCE</scope>
    <source>
        <strain evidence="3">K-TC2</strain>
    </source>
</reference>
<proteinExistence type="predicted"/>
<accession>A0A9X3E716</accession>
<dbReference type="Gene3D" id="3.90.230.10">
    <property type="entry name" value="Creatinase/methionine aminopeptidase superfamily"/>
    <property type="match status" value="1"/>
</dbReference>
<dbReference type="InterPro" id="IPR050659">
    <property type="entry name" value="Peptidase_M24B"/>
</dbReference>
<protein>
    <submittedName>
        <fullName evidence="3">Xaa-Pro peptidase family protein</fullName>
    </submittedName>
</protein>